<protein>
    <submittedName>
        <fullName evidence="2">Uncharacterized protein</fullName>
    </submittedName>
</protein>
<keyword evidence="3" id="KW-1185">Reference proteome</keyword>
<feature type="region of interest" description="Disordered" evidence="1">
    <location>
        <begin position="57"/>
        <end position="81"/>
    </location>
</feature>
<proteinExistence type="predicted"/>
<name>A0ABS8TCE7_DATST</name>
<comment type="caution">
    <text evidence="2">The sequence shown here is derived from an EMBL/GenBank/DDBJ whole genome shotgun (WGS) entry which is preliminary data.</text>
</comment>
<accession>A0ABS8TCE7</accession>
<reference evidence="2 3" key="1">
    <citation type="journal article" date="2021" name="BMC Genomics">
        <title>Datura genome reveals duplications of psychoactive alkaloid biosynthetic genes and high mutation rate following tissue culture.</title>
        <authorList>
            <person name="Rajewski A."/>
            <person name="Carter-House D."/>
            <person name="Stajich J."/>
            <person name="Litt A."/>
        </authorList>
    </citation>
    <scope>NUCLEOTIDE SEQUENCE [LARGE SCALE GENOMIC DNA]</scope>
    <source>
        <strain evidence="2">AR-01</strain>
    </source>
</reference>
<gene>
    <name evidence="2" type="ORF">HAX54_007902</name>
</gene>
<sequence>MNRGEGGEEVTDLYGGGRRFSGVNGVVRWWPDFSVRVTRFAREDEETEAVMGVVRVRGKKERGAGNNGERGGSPAAAESNSGRRLGRLFVVDKRRERDTRAVRGVAFTSGFRSAVVGVGGVVWTEMAGDGKRGLRGERNGRRLGREGKRNENVFRVLG</sequence>
<organism evidence="2 3">
    <name type="scientific">Datura stramonium</name>
    <name type="common">Jimsonweed</name>
    <name type="synonym">Common thornapple</name>
    <dbReference type="NCBI Taxonomy" id="4076"/>
    <lineage>
        <taxon>Eukaryota</taxon>
        <taxon>Viridiplantae</taxon>
        <taxon>Streptophyta</taxon>
        <taxon>Embryophyta</taxon>
        <taxon>Tracheophyta</taxon>
        <taxon>Spermatophyta</taxon>
        <taxon>Magnoliopsida</taxon>
        <taxon>eudicotyledons</taxon>
        <taxon>Gunneridae</taxon>
        <taxon>Pentapetalae</taxon>
        <taxon>asterids</taxon>
        <taxon>lamiids</taxon>
        <taxon>Solanales</taxon>
        <taxon>Solanaceae</taxon>
        <taxon>Solanoideae</taxon>
        <taxon>Datureae</taxon>
        <taxon>Datura</taxon>
    </lineage>
</organism>
<dbReference type="Proteomes" id="UP000823775">
    <property type="component" value="Unassembled WGS sequence"/>
</dbReference>
<dbReference type="EMBL" id="JACEIK010001404">
    <property type="protein sequence ID" value="MCD7469106.1"/>
    <property type="molecule type" value="Genomic_DNA"/>
</dbReference>
<evidence type="ECO:0000313" key="2">
    <source>
        <dbReference type="EMBL" id="MCD7469106.1"/>
    </source>
</evidence>
<evidence type="ECO:0000256" key="1">
    <source>
        <dbReference type="SAM" id="MobiDB-lite"/>
    </source>
</evidence>
<evidence type="ECO:0000313" key="3">
    <source>
        <dbReference type="Proteomes" id="UP000823775"/>
    </source>
</evidence>